<feature type="transmembrane region" description="Helical" evidence="9">
    <location>
        <begin position="60"/>
        <end position="77"/>
    </location>
</feature>
<dbReference type="GO" id="GO:0009678">
    <property type="term" value="F:diphosphate hydrolysis-driven proton transmembrane transporter activity"/>
    <property type="evidence" value="ECO:0007669"/>
    <property type="project" value="InterPro"/>
</dbReference>
<evidence type="ECO:0000256" key="6">
    <source>
        <dbReference type="ARBA" id="ARBA00022989"/>
    </source>
</evidence>
<feature type="transmembrane region" description="Helical" evidence="9">
    <location>
        <begin position="89"/>
        <end position="111"/>
    </location>
</feature>
<dbReference type="GO" id="GO:0004427">
    <property type="term" value="F:inorganic diphosphate phosphatase activity"/>
    <property type="evidence" value="ECO:0007669"/>
    <property type="project" value="UniProtKB-EC"/>
</dbReference>
<dbReference type="GO" id="GO:0016020">
    <property type="term" value="C:membrane"/>
    <property type="evidence" value="ECO:0007669"/>
    <property type="project" value="InterPro"/>
</dbReference>
<protein>
    <submittedName>
        <fullName evidence="10">Inorganic H+ pyrophosphatase</fullName>
        <ecNumber evidence="10">3.6.1.1</ecNumber>
    </submittedName>
</protein>
<keyword evidence="10" id="KW-0378">Hydrolase</keyword>
<organism evidence="10">
    <name type="scientific">mine drainage metagenome</name>
    <dbReference type="NCBI Taxonomy" id="410659"/>
    <lineage>
        <taxon>unclassified sequences</taxon>
        <taxon>metagenomes</taxon>
        <taxon>ecological metagenomes</taxon>
    </lineage>
</organism>
<keyword evidence="7" id="KW-0406">Ion transport</keyword>
<feature type="non-terminal residue" evidence="10">
    <location>
        <position position="183"/>
    </location>
</feature>
<dbReference type="InterPro" id="IPR004131">
    <property type="entry name" value="PPase-energised_H-pump"/>
</dbReference>
<reference evidence="10" key="1">
    <citation type="submission" date="2013-08" db="EMBL/GenBank/DDBJ databases">
        <authorList>
            <person name="Mendez C."/>
            <person name="Richter M."/>
            <person name="Ferrer M."/>
            <person name="Sanchez J."/>
        </authorList>
    </citation>
    <scope>NUCLEOTIDE SEQUENCE</scope>
</reference>
<dbReference type="AlphaFoldDB" id="T0ZVU8"/>
<evidence type="ECO:0000256" key="8">
    <source>
        <dbReference type="ARBA" id="ARBA00023136"/>
    </source>
</evidence>
<accession>T0ZVU8</accession>
<dbReference type="EMBL" id="AUZZ01009262">
    <property type="protein sequence ID" value="EQD34045.1"/>
    <property type="molecule type" value="Genomic_DNA"/>
</dbReference>
<name>T0ZVU8_9ZZZZ</name>
<comment type="subcellular location">
    <subcellularLocation>
        <location evidence="1">Endomembrane system</location>
        <topology evidence="1">Multi-pass membrane protein</topology>
    </subcellularLocation>
</comment>
<feature type="transmembrane region" description="Helical" evidence="9">
    <location>
        <begin position="132"/>
        <end position="157"/>
    </location>
</feature>
<comment type="caution">
    <text evidence="10">The sequence shown here is derived from an EMBL/GenBank/DDBJ whole genome shotgun (WGS) entry which is preliminary data.</text>
</comment>
<sequence length="183" mass="19225">MTGFNLIDALIFLAAILALGYAGAQSYLVIRAEEGTEKMREISRAIREGAQAFLSREYKTVFLVGTVITILIALGLYTSSNPFESLKLALGFAVGAAGSALAGYVGMYVSVRANVRTAQVARGGKLDPAMRFAFRGGSVTGLSVAGFALLGLAAFYVGYGGDILEMTGFIFGASLMSLVRPGW</sequence>
<feature type="transmembrane region" description="Helical" evidence="9">
    <location>
        <begin position="6"/>
        <end position="30"/>
    </location>
</feature>
<gene>
    <name evidence="10" type="ORF">B2A_12842</name>
</gene>
<evidence type="ECO:0000256" key="3">
    <source>
        <dbReference type="ARBA" id="ARBA00022692"/>
    </source>
</evidence>
<dbReference type="PANTHER" id="PTHR31998">
    <property type="entry name" value="K(+)-INSENSITIVE PYROPHOSPHATE-ENERGIZED PROTON PUMP"/>
    <property type="match status" value="1"/>
</dbReference>
<evidence type="ECO:0000256" key="5">
    <source>
        <dbReference type="ARBA" id="ARBA00022967"/>
    </source>
</evidence>
<keyword evidence="2" id="KW-0813">Transport</keyword>
<evidence type="ECO:0000256" key="1">
    <source>
        <dbReference type="ARBA" id="ARBA00004127"/>
    </source>
</evidence>
<dbReference type="GO" id="GO:0012505">
    <property type="term" value="C:endomembrane system"/>
    <property type="evidence" value="ECO:0007669"/>
    <property type="project" value="UniProtKB-SubCell"/>
</dbReference>
<dbReference type="EC" id="3.6.1.1" evidence="10"/>
<proteinExistence type="predicted"/>
<evidence type="ECO:0000256" key="4">
    <source>
        <dbReference type="ARBA" id="ARBA00022842"/>
    </source>
</evidence>
<keyword evidence="3 9" id="KW-0812">Transmembrane</keyword>
<keyword evidence="4" id="KW-0460">Magnesium</keyword>
<keyword evidence="8 9" id="KW-0472">Membrane</keyword>
<evidence type="ECO:0000256" key="2">
    <source>
        <dbReference type="ARBA" id="ARBA00022448"/>
    </source>
</evidence>
<evidence type="ECO:0000256" key="7">
    <source>
        <dbReference type="ARBA" id="ARBA00023065"/>
    </source>
</evidence>
<keyword evidence="5" id="KW-1278">Translocase</keyword>
<dbReference type="Pfam" id="PF03030">
    <property type="entry name" value="H_PPase"/>
    <property type="match status" value="1"/>
</dbReference>
<reference evidence="10" key="2">
    <citation type="journal article" date="2014" name="ISME J.">
        <title>Microbial stratification in low pH oxic and suboxic macroscopic growths along an acid mine drainage.</title>
        <authorList>
            <person name="Mendez-Garcia C."/>
            <person name="Mesa V."/>
            <person name="Sprenger R.R."/>
            <person name="Richter M."/>
            <person name="Diez M.S."/>
            <person name="Solano J."/>
            <person name="Bargiela R."/>
            <person name="Golyshina O.V."/>
            <person name="Manteca A."/>
            <person name="Ramos J.L."/>
            <person name="Gallego J.R."/>
            <person name="Llorente I."/>
            <person name="Martins Dos Santos V.A."/>
            <person name="Jensen O.N."/>
            <person name="Pelaez A.I."/>
            <person name="Sanchez J."/>
            <person name="Ferrer M."/>
        </authorList>
    </citation>
    <scope>NUCLEOTIDE SEQUENCE</scope>
</reference>
<keyword evidence="6 9" id="KW-1133">Transmembrane helix</keyword>
<evidence type="ECO:0000256" key="9">
    <source>
        <dbReference type="SAM" id="Phobius"/>
    </source>
</evidence>
<evidence type="ECO:0000313" key="10">
    <source>
        <dbReference type="EMBL" id="EQD34045.1"/>
    </source>
</evidence>